<dbReference type="GO" id="GO:0045892">
    <property type="term" value="P:negative regulation of DNA-templated transcription"/>
    <property type="evidence" value="ECO:0007669"/>
    <property type="project" value="UniProtKB-ARBA"/>
</dbReference>
<dbReference type="InterPro" id="IPR029016">
    <property type="entry name" value="GAF-like_dom_sf"/>
</dbReference>
<dbReference type="InterPro" id="IPR014757">
    <property type="entry name" value="Tscrpt_reg_IclR_C"/>
</dbReference>
<dbReference type="Proteomes" id="UP000198823">
    <property type="component" value="Unassembled WGS sequence"/>
</dbReference>
<dbReference type="PROSITE" id="PS51078">
    <property type="entry name" value="ICLR_ED"/>
    <property type="match status" value="1"/>
</dbReference>
<reference evidence="6 7" key="1">
    <citation type="submission" date="2016-10" db="EMBL/GenBank/DDBJ databases">
        <authorList>
            <person name="de Groot N.N."/>
        </authorList>
    </citation>
    <scope>NUCLEOTIDE SEQUENCE [LARGE SCALE GENOMIC DNA]</scope>
    <source>
        <strain evidence="6 7">CGMCC 1.6762</strain>
    </source>
</reference>
<keyword evidence="2" id="KW-0238">DNA-binding</keyword>
<dbReference type="Gene3D" id="1.10.10.10">
    <property type="entry name" value="Winged helix-like DNA-binding domain superfamily/Winged helix DNA-binding domain"/>
    <property type="match status" value="1"/>
</dbReference>
<dbReference type="PROSITE" id="PS51077">
    <property type="entry name" value="HTH_ICLR"/>
    <property type="match status" value="1"/>
</dbReference>
<dbReference type="AlphaFoldDB" id="A0A1G7FVF4"/>
<dbReference type="PANTHER" id="PTHR30136">
    <property type="entry name" value="HELIX-TURN-HELIX TRANSCRIPTIONAL REGULATOR, ICLR FAMILY"/>
    <property type="match status" value="1"/>
</dbReference>
<dbReference type="SUPFAM" id="SSF55781">
    <property type="entry name" value="GAF domain-like"/>
    <property type="match status" value="1"/>
</dbReference>
<protein>
    <submittedName>
        <fullName evidence="6">Transcriptional regulator, IclR family</fullName>
    </submittedName>
</protein>
<dbReference type="PANTHER" id="PTHR30136:SF35">
    <property type="entry name" value="HTH-TYPE TRANSCRIPTIONAL REGULATOR RV1719"/>
    <property type="match status" value="1"/>
</dbReference>
<dbReference type="EMBL" id="FNAR01000021">
    <property type="protein sequence ID" value="SDE79880.1"/>
    <property type="molecule type" value="Genomic_DNA"/>
</dbReference>
<feature type="domain" description="HTH iclR-type" evidence="4">
    <location>
        <begin position="16"/>
        <end position="78"/>
    </location>
</feature>
<dbReference type="GO" id="GO:0003677">
    <property type="term" value="F:DNA binding"/>
    <property type="evidence" value="ECO:0007669"/>
    <property type="project" value="UniProtKB-KW"/>
</dbReference>
<name>A0A1G7FVF4_9BACL</name>
<proteinExistence type="predicted"/>
<dbReference type="OrthoDB" id="9791752at2"/>
<evidence type="ECO:0000259" key="4">
    <source>
        <dbReference type="PROSITE" id="PS51077"/>
    </source>
</evidence>
<keyword evidence="1" id="KW-0805">Transcription regulation</keyword>
<dbReference type="InterPro" id="IPR005471">
    <property type="entry name" value="Tscrpt_reg_IclR_N"/>
</dbReference>
<evidence type="ECO:0000313" key="7">
    <source>
        <dbReference type="Proteomes" id="UP000198823"/>
    </source>
</evidence>
<dbReference type="GO" id="GO:0003700">
    <property type="term" value="F:DNA-binding transcription factor activity"/>
    <property type="evidence" value="ECO:0007669"/>
    <property type="project" value="TreeGrafter"/>
</dbReference>
<dbReference type="InterPro" id="IPR050707">
    <property type="entry name" value="HTH_MetabolicPath_Reg"/>
</dbReference>
<dbReference type="Pfam" id="PF09339">
    <property type="entry name" value="HTH_IclR"/>
    <property type="match status" value="1"/>
</dbReference>
<dbReference type="InterPro" id="IPR036390">
    <property type="entry name" value="WH_DNA-bd_sf"/>
</dbReference>
<accession>A0A1G7FVF4</accession>
<dbReference type="Gene3D" id="3.30.450.40">
    <property type="match status" value="1"/>
</dbReference>
<evidence type="ECO:0000256" key="1">
    <source>
        <dbReference type="ARBA" id="ARBA00023015"/>
    </source>
</evidence>
<sequence>MENLKDQEKMNAHYSMSSVHRVIQVLRAFKGGDKQLSLTDIHKRTGIGISSLQRMLWTLVYEGFLVKEEDTKMYSLGLELFFLGRLVEQSDAFLSIAIPIMERLNEETSENVSISIIENGERKCLHNLPSRHELSALTFIGHTSPLYAGASAKALLAFQSDDYVRDYLDRIQFVPITDITVNSKEQLQQDLTQIRKKGYAITYGERVKGAMSICAPIMMDDVAFAVFTLTIPRAREEDYDIDELIKKVIGAAREIEARMKK</sequence>
<dbReference type="STRING" id="426756.SAMN04488126_12132"/>
<dbReference type="InterPro" id="IPR036388">
    <property type="entry name" value="WH-like_DNA-bd_sf"/>
</dbReference>
<evidence type="ECO:0000256" key="3">
    <source>
        <dbReference type="ARBA" id="ARBA00023163"/>
    </source>
</evidence>
<dbReference type="Pfam" id="PF01614">
    <property type="entry name" value="IclR_C"/>
    <property type="match status" value="1"/>
</dbReference>
<evidence type="ECO:0000313" key="6">
    <source>
        <dbReference type="EMBL" id="SDE79880.1"/>
    </source>
</evidence>
<evidence type="ECO:0000256" key="2">
    <source>
        <dbReference type="ARBA" id="ARBA00023125"/>
    </source>
</evidence>
<dbReference type="SMART" id="SM00346">
    <property type="entry name" value="HTH_ICLR"/>
    <property type="match status" value="1"/>
</dbReference>
<feature type="domain" description="IclR-ED" evidence="5">
    <location>
        <begin position="79"/>
        <end position="261"/>
    </location>
</feature>
<keyword evidence="3" id="KW-0804">Transcription</keyword>
<evidence type="ECO:0000259" key="5">
    <source>
        <dbReference type="PROSITE" id="PS51078"/>
    </source>
</evidence>
<organism evidence="6 7">
    <name type="scientific">Bhargavaea beijingensis</name>
    <dbReference type="NCBI Taxonomy" id="426756"/>
    <lineage>
        <taxon>Bacteria</taxon>
        <taxon>Bacillati</taxon>
        <taxon>Bacillota</taxon>
        <taxon>Bacilli</taxon>
        <taxon>Bacillales</taxon>
        <taxon>Caryophanaceae</taxon>
        <taxon>Bhargavaea</taxon>
    </lineage>
</organism>
<dbReference type="RefSeq" id="WP_092098327.1">
    <property type="nucleotide sequence ID" value="NZ_FNAR01000021.1"/>
</dbReference>
<gene>
    <name evidence="6" type="ORF">SAMN04488126_12132</name>
</gene>
<dbReference type="SUPFAM" id="SSF46785">
    <property type="entry name" value="Winged helix' DNA-binding domain"/>
    <property type="match status" value="1"/>
</dbReference>